<accession>A0A8H5ESE5</accession>
<dbReference type="AlphaFoldDB" id="A0A8H5ESE5"/>
<evidence type="ECO:0000256" key="1">
    <source>
        <dbReference type="SAM" id="MobiDB-lite"/>
    </source>
</evidence>
<comment type="caution">
    <text evidence="2">The sequence shown here is derived from an EMBL/GenBank/DDBJ whole genome shotgun (WGS) entry which is preliminary data.</text>
</comment>
<dbReference type="Proteomes" id="UP000567179">
    <property type="component" value="Unassembled WGS sequence"/>
</dbReference>
<organism evidence="2 3">
    <name type="scientific">Psilocybe cf. subviscida</name>
    <dbReference type="NCBI Taxonomy" id="2480587"/>
    <lineage>
        <taxon>Eukaryota</taxon>
        <taxon>Fungi</taxon>
        <taxon>Dikarya</taxon>
        <taxon>Basidiomycota</taxon>
        <taxon>Agaricomycotina</taxon>
        <taxon>Agaricomycetes</taxon>
        <taxon>Agaricomycetidae</taxon>
        <taxon>Agaricales</taxon>
        <taxon>Agaricineae</taxon>
        <taxon>Strophariaceae</taxon>
        <taxon>Psilocybe</taxon>
    </lineage>
</organism>
<gene>
    <name evidence="2" type="ORF">D9619_007704</name>
</gene>
<proteinExistence type="predicted"/>
<evidence type="ECO:0000313" key="3">
    <source>
        <dbReference type="Proteomes" id="UP000567179"/>
    </source>
</evidence>
<protein>
    <submittedName>
        <fullName evidence="2">Uncharacterized protein</fullName>
    </submittedName>
</protein>
<evidence type="ECO:0000313" key="2">
    <source>
        <dbReference type="EMBL" id="KAF5310646.1"/>
    </source>
</evidence>
<sequence length="79" mass="9291">MREDSGGYRDRRSASNPWRHIHEHTEFTYQSEDVIVADNDHGAAEDDDKDESFKVKDRVLADRRNLGGHKELARELPRW</sequence>
<feature type="compositionally biased region" description="Basic and acidic residues" evidence="1">
    <location>
        <begin position="1"/>
        <end position="13"/>
    </location>
</feature>
<dbReference type="EMBL" id="JAACJJ010000057">
    <property type="protein sequence ID" value="KAF5310646.1"/>
    <property type="molecule type" value="Genomic_DNA"/>
</dbReference>
<feature type="region of interest" description="Disordered" evidence="1">
    <location>
        <begin position="1"/>
        <end position="24"/>
    </location>
</feature>
<name>A0A8H5ESE5_9AGAR</name>
<keyword evidence="3" id="KW-1185">Reference proteome</keyword>
<reference evidence="2 3" key="1">
    <citation type="journal article" date="2020" name="ISME J.">
        <title>Uncovering the hidden diversity of litter-decomposition mechanisms in mushroom-forming fungi.</title>
        <authorList>
            <person name="Floudas D."/>
            <person name="Bentzer J."/>
            <person name="Ahren D."/>
            <person name="Johansson T."/>
            <person name="Persson P."/>
            <person name="Tunlid A."/>
        </authorList>
    </citation>
    <scope>NUCLEOTIDE SEQUENCE [LARGE SCALE GENOMIC DNA]</scope>
    <source>
        <strain evidence="2 3">CBS 101986</strain>
    </source>
</reference>